<evidence type="ECO:0000313" key="2">
    <source>
        <dbReference type="Proteomes" id="UP000634136"/>
    </source>
</evidence>
<gene>
    <name evidence="1" type="ORF">G2W53_037622</name>
</gene>
<keyword evidence="2" id="KW-1185">Reference proteome</keyword>
<reference evidence="1" key="1">
    <citation type="submission" date="2020-09" db="EMBL/GenBank/DDBJ databases">
        <title>Genome-Enabled Discovery of Anthraquinone Biosynthesis in Senna tora.</title>
        <authorList>
            <person name="Kang S.-H."/>
            <person name="Pandey R.P."/>
            <person name="Lee C.-M."/>
            <person name="Sim J.-S."/>
            <person name="Jeong J.-T."/>
            <person name="Choi B.-S."/>
            <person name="Jung M."/>
            <person name="Ginzburg D."/>
            <person name="Zhao K."/>
            <person name="Won S.Y."/>
            <person name="Oh T.-J."/>
            <person name="Yu Y."/>
            <person name="Kim N.-H."/>
            <person name="Lee O.R."/>
            <person name="Lee T.-H."/>
            <person name="Bashyal P."/>
            <person name="Kim T.-S."/>
            <person name="Lee W.-H."/>
            <person name="Kawkins C."/>
            <person name="Kim C.-K."/>
            <person name="Kim J.S."/>
            <person name="Ahn B.O."/>
            <person name="Rhee S.Y."/>
            <person name="Sohng J.K."/>
        </authorList>
    </citation>
    <scope>NUCLEOTIDE SEQUENCE</scope>
    <source>
        <tissue evidence="1">Leaf</tissue>
    </source>
</reference>
<name>A0A834W4I9_9FABA</name>
<dbReference type="EMBL" id="JAAIUW010000012">
    <property type="protein sequence ID" value="KAF7805461.1"/>
    <property type="molecule type" value="Genomic_DNA"/>
</dbReference>
<sequence length="35" mass="4160">MDGATDRKDTREEEHKCRLNDRALLIRFRLCRGAL</sequence>
<comment type="caution">
    <text evidence="1">The sequence shown here is derived from an EMBL/GenBank/DDBJ whole genome shotgun (WGS) entry which is preliminary data.</text>
</comment>
<accession>A0A834W4I9</accession>
<dbReference type="Proteomes" id="UP000634136">
    <property type="component" value="Unassembled WGS sequence"/>
</dbReference>
<organism evidence="1 2">
    <name type="scientific">Senna tora</name>
    <dbReference type="NCBI Taxonomy" id="362788"/>
    <lineage>
        <taxon>Eukaryota</taxon>
        <taxon>Viridiplantae</taxon>
        <taxon>Streptophyta</taxon>
        <taxon>Embryophyta</taxon>
        <taxon>Tracheophyta</taxon>
        <taxon>Spermatophyta</taxon>
        <taxon>Magnoliopsida</taxon>
        <taxon>eudicotyledons</taxon>
        <taxon>Gunneridae</taxon>
        <taxon>Pentapetalae</taxon>
        <taxon>rosids</taxon>
        <taxon>fabids</taxon>
        <taxon>Fabales</taxon>
        <taxon>Fabaceae</taxon>
        <taxon>Caesalpinioideae</taxon>
        <taxon>Cassia clade</taxon>
        <taxon>Senna</taxon>
    </lineage>
</organism>
<proteinExistence type="predicted"/>
<protein>
    <submittedName>
        <fullName evidence="1">Uncharacterized protein</fullName>
    </submittedName>
</protein>
<dbReference type="AlphaFoldDB" id="A0A834W4I9"/>
<evidence type="ECO:0000313" key="1">
    <source>
        <dbReference type="EMBL" id="KAF7805461.1"/>
    </source>
</evidence>